<evidence type="ECO:0000256" key="3">
    <source>
        <dbReference type="ARBA" id="ARBA00013253"/>
    </source>
</evidence>
<evidence type="ECO:0000256" key="10">
    <source>
        <dbReference type="ARBA" id="ARBA00029409"/>
    </source>
</evidence>
<keyword evidence="5 14" id="KW-0808">Transferase</keyword>
<comment type="similarity">
    <text evidence="2">Belongs to the HPPK family.</text>
</comment>
<comment type="caution">
    <text evidence="14">The sequence shown here is derived from an EMBL/GenBank/DDBJ whole genome shotgun (WGS) entry which is preliminary data.</text>
</comment>
<evidence type="ECO:0000256" key="4">
    <source>
        <dbReference type="ARBA" id="ARBA00016218"/>
    </source>
</evidence>
<comment type="pathway">
    <text evidence="1">Cofactor biosynthesis; tetrahydrofolate biosynthesis; 2-amino-4-hydroxy-6-hydroxymethyl-7,8-dihydropteridine diphosphate from 7,8-dihydroneopterin triphosphate: step 4/4.</text>
</comment>
<evidence type="ECO:0000256" key="12">
    <source>
        <dbReference type="ARBA" id="ARBA00033413"/>
    </source>
</evidence>
<dbReference type="InterPro" id="IPR035907">
    <property type="entry name" value="Hppk_sf"/>
</dbReference>
<evidence type="ECO:0000256" key="1">
    <source>
        <dbReference type="ARBA" id="ARBA00005051"/>
    </source>
</evidence>
<protein>
    <recommendedName>
        <fullName evidence="4">2-amino-4-hydroxy-6-hydroxymethyldihydropteridine pyrophosphokinase</fullName>
        <ecNumber evidence="3">2.7.6.3</ecNumber>
    </recommendedName>
    <alternativeName>
        <fullName evidence="11">6-hydroxymethyl-7,8-dihydropterin pyrophosphokinase</fullName>
    </alternativeName>
    <alternativeName>
        <fullName evidence="12">7,8-dihydro-6-hydroxymethylpterin-pyrophosphokinase</fullName>
    </alternativeName>
</protein>
<evidence type="ECO:0000256" key="2">
    <source>
        <dbReference type="ARBA" id="ARBA00005810"/>
    </source>
</evidence>
<dbReference type="SUPFAM" id="SSF55083">
    <property type="entry name" value="6-hydroxymethyl-7,8-dihydropterin pyrophosphokinase, HPPK"/>
    <property type="match status" value="1"/>
</dbReference>
<evidence type="ECO:0000313" key="14">
    <source>
        <dbReference type="EMBL" id="MFC3677497.1"/>
    </source>
</evidence>
<feature type="domain" description="7,8-dihydro-6-hydroxymethylpterin-pyrophosphokinase" evidence="13">
    <location>
        <begin position="9"/>
        <end position="151"/>
    </location>
</feature>
<accession>A0ABV7VKR8</accession>
<dbReference type="PANTHER" id="PTHR43071:SF1">
    <property type="entry name" value="2-AMINO-4-HYDROXY-6-HYDROXYMETHYLDIHYDROPTERIDINE PYROPHOSPHOKINASE"/>
    <property type="match status" value="1"/>
</dbReference>
<evidence type="ECO:0000259" key="13">
    <source>
        <dbReference type="Pfam" id="PF01288"/>
    </source>
</evidence>
<evidence type="ECO:0000256" key="7">
    <source>
        <dbReference type="ARBA" id="ARBA00022777"/>
    </source>
</evidence>
<keyword evidence="9" id="KW-0289">Folate biosynthesis</keyword>
<dbReference type="EMBL" id="JBHRYJ010000004">
    <property type="protein sequence ID" value="MFC3677497.1"/>
    <property type="molecule type" value="Genomic_DNA"/>
</dbReference>
<proteinExistence type="inferred from homology"/>
<evidence type="ECO:0000256" key="8">
    <source>
        <dbReference type="ARBA" id="ARBA00022840"/>
    </source>
</evidence>
<dbReference type="NCBIfam" id="TIGR01498">
    <property type="entry name" value="folK"/>
    <property type="match status" value="1"/>
</dbReference>
<dbReference type="CDD" id="cd00483">
    <property type="entry name" value="HPPK"/>
    <property type="match status" value="1"/>
</dbReference>
<dbReference type="GO" id="GO:0003848">
    <property type="term" value="F:2-amino-4-hydroxy-6-hydroxymethyldihydropteridine diphosphokinase activity"/>
    <property type="evidence" value="ECO:0007669"/>
    <property type="project" value="UniProtKB-EC"/>
</dbReference>
<keyword evidence="7" id="KW-0418">Kinase</keyword>
<keyword evidence="15" id="KW-1185">Reference proteome</keyword>
<dbReference type="InterPro" id="IPR000550">
    <property type="entry name" value="Hppk"/>
</dbReference>
<gene>
    <name evidence="14" type="primary">folK</name>
    <name evidence="14" type="ORF">ACFOOQ_18225</name>
</gene>
<dbReference type="RefSeq" id="WP_379729041.1">
    <property type="nucleotide sequence ID" value="NZ_JBHRYJ010000004.1"/>
</dbReference>
<reference evidence="15" key="1">
    <citation type="journal article" date="2019" name="Int. J. Syst. Evol. Microbiol.">
        <title>The Global Catalogue of Microorganisms (GCM) 10K type strain sequencing project: providing services to taxonomists for standard genome sequencing and annotation.</title>
        <authorList>
            <consortium name="The Broad Institute Genomics Platform"/>
            <consortium name="The Broad Institute Genome Sequencing Center for Infectious Disease"/>
            <person name="Wu L."/>
            <person name="Ma J."/>
        </authorList>
    </citation>
    <scope>NUCLEOTIDE SEQUENCE [LARGE SCALE GENOMIC DNA]</scope>
    <source>
        <strain evidence="15">KCTC 42182</strain>
    </source>
</reference>
<keyword evidence="8" id="KW-0067">ATP-binding</keyword>
<organism evidence="14 15">
    <name type="scientific">Ferrovibrio xuzhouensis</name>
    <dbReference type="NCBI Taxonomy" id="1576914"/>
    <lineage>
        <taxon>Bacteria</taxon>
        <taxon>Pseudomonadati</taxon>
        <taxon>Pseudomonadota</taxon>
        <taxon>Alphaproteobacteria</taxon>
        <taxon>Rhodospirillales</taxon>
        <taxon>Rhodospirillaceae</taxon>
        <taxon>Ferrovibrio</taxon>
    </lineage>
</organism>
<evidence type="ECO:0000256" key="9">
    <source>
        <dbReference type="ARBA" id="ARBA00022909"/>
    </source>
</evidence>
<evidence type="ECO:0000256" key="5">
    <source>
        <dbReference type="ARBA" id="ARBA00022679"/>
    </source>
</evidence>
<dbReference type="PANTHER" id="PTHR43071">
    <property type="entry name" value="2-AMINO-4-HYDROXY-6-HYDROXYMETHYLDIHYDROPTERIDINE PYROPHOSPHOKINASE"/>
    <property type="match status" value="1"/>
</dbReference>
<dbReference type="Gene3D" id="3.30.70.560">
    <property type="entry name" value="7,8-Dihydro-6-hydroxymethylpterin-pyrophosphokinase HPPK"/>
    <property type="match status" value="1"/>
</dbReference>
<evidence type="ECO:0000256" key="11">
    <source>
        <dbReference type="ARBA" id="ARBA00029766"/>
    </source>
</evidence>
<comment type="function">
    <text evidence="10">Catalyzes the transfer of pyrophosphate from adenosine triphosphate (ATP) to 6-hydroxymethyl-7,8-dihydropterin, an enzymatic step in folate biosynthesis pathway.</text>
</comment>
<dbReference type="EC" id="2.7.6.3" evidence="3"/>
<keyword evidence="6" id="KW-0547">Nucleotide-binding</keyword>
<dbReference type="Proteomes" id="UP001595711">
    <property type="component" value="Unassembled WGS sequence"/>
</dbReference>
<sequence>MVTQPSGVYVALGANLSSESHGAPREALEVAIDVLAGAGVPALRRSSWWRSAPQPAADQPDFINGVIEVAATLDPGVLLELLHRIEANFGRVRQQRWEARVLDLDLIDYQGRVQPGRGESGTDAAGAGPVLPHPRVAERLFVLLPLQEIAPGWRHPVSGVEIATLIRAAEPLNINRL</sequence>
<evidence type="ECO:0000313" key="15">
    <source>
        <dbReference type="Proteomes" id="UP001595711"/>
    </source>
</evidence>
<name>A0ABV7VKR8_9PROT</name>
<dbReference type="Pfam" id="PF01288">
    <property type="entry name" value="HPPK"/>
    <property type="match status" value="1"/>
</dbReference>
<evidence type="ECO:0000256" key="6">
    <source>
        <dbReference type="ARBA" id="ARBA00022741"/>
    </source>
</evidence>